<evidence type="ECO:0000313" key="4">
    <source>
        <dbReference type="Proteomes" id="UP000011546"/>
    </source>
</evidence>
<feature type="domain" description="HTH marR-type" evidence="1">
    <location>
        <begin position="35"/>
        <end position="81"/>
    </location>
</feature>
<keyword evidence="3" id="KW-0808">Transferase</keyword>
<protein>
    <submittedName>
        <fullName evidence="3">DNA polymerase beta domain-containing protein region/nucleotidyltransferase family protein</fullName>
    </submittedName>
</protein>
<dbReference type="EMBL" id="AOJH01000011">
    <property type="protein sequence ID" value="EMA69339.1"/>
    <property type="molecule type" value="Genomic_DNA"/>
</dbReference>
<dbReference type="Proteomes" id="UP000011546">
    <property type="component" value="Unassembled WGS sequence"/>
</dbReference>
<dbReference type="CDD" id="cd05403">
    <property type="entry name" value="NT_KNTase_like"/>
    <property type="match status" value="1"/>
</dbReference>
<evidence type="ECO:0000259" key="2">
    <source>
        <dbReference type="Pfam" id="PF18765"/>
    </source>
</evidence>
<keyword evidence="4" id="KW-1185">Reference proteome</keyword>
<dbReference type="InterPro" id="IPR052548">
    <property type="entry name" value="Type_VII_TA_antitoxin"/>
</dbReference>
<dbReference type="InterPro" id="IPR011991">
    <property type="entry name" value="ArsR-like_HTH"/>
</dbReference>
<organism evidence="3 4">
    <name type="scientific">Halorubrum kocurii JCM 14978</name>
    <dbReference type="NCBI Taxonomy" id="1230456"/>
    <lineage>
        <taxon>Archaea</taxon>
        <taxon>Methanobacteriati</taxon>
        <taxon>Methanobacteriota</taxon>
        <taxon>Stenosarchaea group</taxon>
        <taxon>Halobacteria</taxon>
        <taxon>Halobacteriales</taxon>
        <taxon>Haloferacaceae</taxon>
        <taxon>Halorubrum</taxon>
    </lineage>
</organism>
<sequence length="231" mass="25819">MNRETESNATQGVSISVPIPAADADLFKSKATNDILLFLTNHRFKQFSQREVADQIGHSQQTVRRAINTLVENGLVVESPENNQRLIQINRERLAIPDDPLLRIPQPEFQKPVKVAVDELTGRLDGVIGIVLYGSVARGEADRRSDIDLWVLTTNDRAPNQREANAVGRDLEDAEFDGNRYAYDIDVETVQAIPTYTEAVREIVVSGIPIYSTTKFETVEKLLLEEGDSDD</sequence>
<name>M0PI94_9EURY</name>
<evidence type="ECO:0000259" key="1">
    <source>
        <dbReference type="Pfam" id="PF12802"/>
    </source>
</evidence>
<feature type="domain" description="Polymerase beta nucleotidyltransferase" evidence="2">
    <location>
        <begin position="125"/>
        <end position="214"/>
    </location>
</feature>
<dbReference type="OrthoDB" id="9287at2157"/>
<dbReference type="InterPro" id="IPR000835">
    <property type="entry name" value="HTH_MarR-typ"/>
</dbReference>
<dbReference type="CDD" id="cd00090">
    <property type="entry name" value="HTH_ARSR"/>
    <property type="match status" value="1"/>
</dbReference>
<dbReference type="PATRIC" id="fig|1230456.3.peg.267"/>
<dbReference type="InterPro" id="IPR043519">
    <property type="entry name" value="NT_sf"/>
</dbReference>
<accession>M0PI94</accession>
<comment type="caution">
    <text evidence="3">The sequence shown here is derived from an EMBL/GenBank/DDBJ whole genome shotgun (WGS) entry which is preliminary data.</text>
</comment>
<dbReference type="InterPro" id="IPR041633">
    <property type="entry name" value="Polbeta"/>
</dbReference>
<reference evidence="3 4" key="1">
    <citation type="journal article" date="2014" name="PLoS Genet.">
        <title>Phylogenetically driven sequencing of extremely halophilic archaea reveals strategies for static and dynamic osmo-response.</title>
        <authorList>
            <person name="Becker E.A."/>
            <person name="Seitzer P.M."/>
            <person name="Tritt A."/>
            <person name="Larsen D."/>
            <person name="Krusor M."/>
            <person name="Yao A.I."/>
            <person name="Wu D."/>
            <person name="Madern D."/>
            <person name="Eisen J.A."/>
            <person name="Darling A.E."/>
            <person name="Facciotti M.T."/>
        </authorList>
    </citation>
    <scope>NUCLEOTIDE SEQUENCE [LARGE SCALE GENOMIC DNA]</scope>
    <source>
        <strain evidence="3 4">JCM 14978</strain>
    </source>
</reference>
<dbReference type="AlphaFoldDB" id="M0PI94"/>
<dbReference type="GO" id="GO:0016740">
    <property type="term" value="F:transferase activity"/>
    <property type="evidence" value="ECO:0007669"/>
    <property type="project" value="UniProtKB-KW"/>
</dbReference>
<dbReference type="Pfam" id="PF12802">
    <property type="entry name" value="MarR_2"/>
    <property type="match status" value="1"/>
</dbReference>
<dbReference type="SUPFAM" id="SSF46785">
    <property type="entry name" value="Winged helix' DNA-binding domain"/>
    <property type="match status" value="1"/>
</dbReference>
<dbReference type="SUPFAM" id="SSF81301">
    <property type="entry name" value="Nucleotidyltransferase"/>
    <property type="match status" value="1"/>
</dbReference>
<dbReference type="InterPro" id="IPR036390">
    <property type="entry name" value="WH_DNA-bd_sf"/>
</dbReference>
<dbReference type="InterPro" id="IPR036388">
    <property type="entry name" value="WH-like_DNA-bd_sf"/>
</dbReference>
<dbReference type="RefSeq" id="WP_008847063.1">
    <property type="nucleotide sequence ID" value="NZ_AOJH01000011.1"/>
</dbReference>
<dbReference type="Gene3D" id="1.10.10.10">
    <property type="entry name" value="Winged helix-like DNA-binding domain superfamily/Winged helix DNA-binding domain"/>
    <property type="match status" value="1"/>
</dbReference>
<dbReference type="GO" id="GO:0003700">
    <property type="term" value="F:DNA-binding transcription factor activity"/>
    <property type="evidence" value="ECO:0007669"/>
    <property type="project" value="InterPro"/>
</dbReference>
<dbReference type="Pfam" id="PF18765">
    <property type="entry name" value="Polbeta"/>
    <property type="match status" value="1"/>
</dbReference>
<dbReference type="PANTHER" id="PTHR33933">
    <property type="entry name" value="NUCLEOTIDYLTRANSFERASE"/>
    <property type="match status" value="1"/>
</dbReference>
<proteinExistence type="predicted"/>
<dbReference type="Gene3D" id="3.30.460.10">
    <property type="entry name" value="Beta Polymerase, domain 2"/>
    <property type="match status" value="1"/>
</dbReference>
<evidence type="ECO:0000313" key="3">
    <source>
        <dbReference type="EMBL" id="EMA69339.1"/>
    </source>
</evidence>
<gene>
    <name evidence="3" type="ORF">C468_01435</name>
</gene>
<dbReference type="PANTHER" id="PTHR33933:SF1">
    <property type="entry name" value="PROTEIN ADENYLYLTRANSFERASE MNTA-RELATED"/>
    <property type="match status" value="1"/>
</dbReference>